<feature type="transmembrane region" description="Helical" evidence="1">
    <location>
        <begin position="16"/>
        <end position="35"/>
    </location>
</feature>
<dbReference type="PANTHER" id="PTHR42852">
    <property type="entry name" value="THIOL:DISULFIDE INTERCHANGE PROTEIN DSBE"/>
    <property type="match status" value="1"/>
</dbReference>
<dbReference type="InterPro" id="IPR000866">
    <property type="entry name" value="AhpC/TSA"/>
</dbReference>
<keyword evidence="1" id="KW-0812">Transmembrane</keyword>
<dbReference type="Pfam" id="PF00578">
    <property type="entry name" value="AhpC-TSA"/>
    <property type="match status" value="1"/>
</dbReference>
<reference evidence="3 4" key="1">
    <citation type="submission" date="2018-07" db="EMBL/GenBank/DDBJ databases">
        <title>Corallincola holothuriorum sp. nov., a new facultative anaerobe isolated from sea cucumber Apostichopus japonicus.</title>
        <authorList>
            <person name="Xia H."/>
        </authorList>
    </citation>
    <scope>NUCLEOTIDE SEQUENCE [LARGE SCALE GENOMIC DNA]</scope>
    <source>
        <strain evidence="3 4">C4</strain>
    </source>
</reference>
<gene>
    <name evidence="3" type="ORF">DU002_01105</name>
</gene>
<keyword evidence="4" id="KW-1185">Reference proteome</keyword>
<evidence type="ECO:0000259" key="2">
    <source>
        <dbReference type="PROSITE" id="PS51352"/>
    </source>
</evidence>
<dbReference type="InterPro" id="IPR036249">
    <property type="entry name" value="Thioredoxin-like_sf"/>
</dbReference>
<dbReference type="Gene3D" id="3.40.30.10">
    <property type="entry name" value="Glutaredoxin"/>
    <property type="match status" value="1"/>
</dbReference>
<dbReference type="GO" id="GO:0016209">
    <property type="term" value="F:antioxidant activity"/>
    <property type="evidence" value="ECO:0007669"/>
    <property type="project" value="InterPro"/>
</dbReference>
<keyword evidence="1" id="KW-0472">Membrane</keyword>
<dbReference type="PROSITE" id="PS51352">
    <property type="entry name" value="THIOREDOXIN_2"/>
    <property type="match status" value="1"/>
</dbReference>
<protein>
    <submittedName>
        <fullName evidence="3">TlpA family protein disulfide reductase</fullName>
    </submittedName>
</protein>
<organism evidence="3 4">
    <name type="scientific">Corallincola holothuriorum</name>
    <dbReference type="NCBI Taxonomy" id="2282215"/>
    <lineage>
        <taxon>Bacteria</taxon>
        <taxon>Pseudomonadati</taxon>
        <taxon>Pseudomonadota</taxon>
        <taxon>Gammaproteobacteria</taxon>
        <taxon>Alteromonadales</taxon>
        <taxon>Psychromonadaceae</taxon>
        <taxon>Corallincola</taxon>
    </lineage>
</organism>
<dbReference type="InterPro" id="IPR013766">
    <property type="entry name" value="Thioredoxin_domain"/>
</dbReference>
<proteinExistence type="predicted"/>
<feature type="domain" description="Thioredoxin" evidence="2">
    <location>
        <begin position="40"/>
        <end position="176"/>
    </location>
</feature>
<evidence type="ECO:0000256" key="1">
    <source>
        <dbReference type="SAM" id="Phobius"/>
    </source>
</evidence>
<dbReference type="AlphaFoldDB" id="A0A368NQC3"/>
<evidence type="ECO:0000313" key="3">
    <source>
        <dbReference type="EMBL" id="RCU52598.1"/>
    </source>
</evidence>
<accession>A0A368NQC3</accession>
<dbReference type="GO" id="GO:0016491">
    <property type="term" value="F:oxidoreductase activity"/>
    <property type="evidence" value="ECO:0007669"/>
    <property type="project" value="InterPro"/>
</dbReference>
<dbReference type="InterPro" id="IPR050553">
    <property type="entry name" value="Thioredoxin_ResA/DsbE_sf"/>
</dbReference>
<sequence>MFCLESTLAIWERCRAWVFQLVFFVLVWWVVQWLYTQKLLDVGETLPAFELVTLEQEVVSSDSLRGRPTLLYFFAPWCGVCHFSIDAVDDLKLSNPNLNVIAVALDYQSTTEVDEFIAQHDLTIPVVLGDRAMANAYKITAFPTYYTIDSAGIVVSKDMGVTTSAGLLARTWLAKQ</sequence>
<dbReference type="CDD" id="cd02966">
    <property type="entry name" value="TlpA_like_family"/>
    <property type="match status" value="1"/>
</dbReference>
<evidence type="ECO:0000313" key="4">
    <source>
        <dbReference type="Proteomes" id="UP000252558"/>
    </source>
</evidence>
<dbReference type="EMBL" id="QPID01000001">
    <property type="protein sequence ID" value="RCU52598.1"/>
    <property type="molecule type" value="Genomic_DNA"/>
</dbReference>
<comment type="caution">
    <text evidence="3">The sequence shown here is derived from an EMBL/GenBank/DDBJ whole genome shotgun (WGS) entry which is preliminary data.</text>
</comment>
<keyword evidence="1" id="KW-1133">Transmembrane helix</keyword>
<dbReference type="Proteomes" id="UP000252558">
    <property type="component" value="Unassembled WGS sequence"/>
</dbReference>
<name>A0A368NQC3_9GAMM</name>
<dbReference type="SUPFAM" id="SSF52833">
    <property type="entry name" value="Thioredoxin-like"/>
    <property type="match status" value="1"/>
</dbReference>
<dbReference type="PANTHER" id="PTHR42852:SF17">
    <property type="entry name" value="THIOREDOXIN-LIKE PROTEIN HI_1115"/>
    <property type="match status" value="1"/>
</dbReference>